<evidence type="ECO:0000256" key="4">
    <source>
        <dbReference type="ARBA" id="ARBA00022692"/>
    </source>
</evidence>
<evidence type="ECO:0000256" key="6">
    <source>
        <dbReference type="ARBA" id="ARBA00023136"/>
    </source>
</evidence>
<dbReference type="InterPro" id="IPR000515">
    <property type="entry name" value="MetI-like"/>
</dbReference>
<dbReference type="SUPFAM" id="SSF161098">
    <property type="entry name" value="MetI-like"/>
    <property type="match status" value="1"/>
</dbReference>
<evidence type="ECO:0000256" key="2">
    <source>
        <dbReference type="ARBA" id="ARBA00022448"/>
    </source>
</evidence>
<dbReference type="CDD" id="cd06261">
    <property type="entry name" value="TM_PBP2"/>
    <property type="match status" value="1"/>
</dbReference>
<feature type="transmembrane region" description="Helical" evidence="7">
    <location>
        <begin position="65"/>
        <end position="91"/>
    </location>
</feature>
<protein>
    <submittedName>
        <fullName evidence="9">Sugar ABC transporter permease</fullName>
    </submittedName>
</protein>
<keyword evidence="10" id="KW-1185">Reference proteome</keyword>
<evidence type="ECO:0000313" key="10">
    <source>
        <dbReference type="Proteomes" id="UP001314681"/>
    </source>
</evidence>
<keyword evidence="2 7" id="KW-0813">Transport</keyword>
<organism evidence="9 10">
    <name type="scientific">Diplocloster modestus</name>
    <dbReference type="NCBI Taxonomy" id="2850322"/>
    <lineage>
        <taxon>Bacteria</taxon>
        <taxon>Bacillati</taxon>
        <taxon>Bacillota</taxon>
        <taxon>Clostridia</taxon>
        <taxon>Lachnospirales</taxon>
        <taxon>Lachnospiraceae</taxon>
        <taxon>Diplocloster</taxon>
    </lineage>
</organism>
<dbReference type="PANTHER" id="PTHR30193">
    <property type="entry name" value="ABC TRANSPORTER PERMEASE PROTEIN"/>
    <property type="match status" value="1"/>
</dbReference>
<dbReference type="Gene3D" id="1.10.3720.10">
    <property type="entry name" value="MetI-like"/>
    <property type="match status" value="1"/>
</dbReference>
<feature type="domain" description="ABC transmembrane type-1" evidence="8">
    <location>
        <begin position="66"/>
        <end position="270"/>
    </location>
</feature>
<keyword evidence="3" id="KW-1003">Cell membrane</keyword>
<feature type="transmembrane region" description="Helical" evidence="7">
    <location>
        <begin position="256"/>
        <end position="273"/>
    </location>
</feature>
<dbReference type="PROSITE" id="PS50928">
    <property type="entry name" value="ABC_TM1"/>
    <property type="match status" value="1"/>
</dbReference>
<dbReference type="RefSeq" id="WP_158352581.1">
    <property type="nucleotide sequence ID" value="NZ_JAHQCX010000001.1"/>
</dbReference>
<evidence type="ECO:0000313" key="9">
    <source>
        <dbReference type="EMBL" id="MBU9724916.1"/>
    </source>
</evidence>
<comment type="similarity">
    <text evidence="7">Belongs to the binding-protein-dependent transport system permease family.</text>
</comment>
<evidence type="ECO:0000256" key="5">
    <source>
        <dbReference type="ARBA" id="ARBA00022989"/>
    </source>
</evidence>
<dbReference type="PANTHER" id="PTHR30193:SF37">
    <property type="entry name" value="INNER MEMBRANE ABC TRANSPORTER PERMEASE PROTEIN YCJO"/>
    <property type="match status" value="1"/>
</dbReference>
<evidence type="ECO:0000256" key="1">
    <source>
        <dbReference type="ARBA" id="ARBA00004651"/>
    </source>
</evidence>
<evidence type="ECO:0000256" key="3">
    <source>
        <dbReference type="ARBA" id="ARBA00022475"/>
    </source>
</evidence>
<dbReference type="Pfam" id="PF00528">
    <property type="entry name" value="BPD_transp_1"/>
    <property type="match status" value="1"/>
</dbReference>
<keyword evidence="6 7" id="KW-0472">Membrane</keyword>
<dbReference type="EMBL" id="JAHQCX010000001">
    <property type="protein sequence ID" value="MBU9724916.1"/>
    <property type="molecule type" value="Genomic_DNA"/>
</dbReference>
<accession>A0ABS6K339</accession>
<reference evidence="9 10" key="1">
    <citation type="submission" date="2021-06" db="EMBL/GenBank/DDBJ databases">
        <title>Description of novel taxa of the family Lachnospiraceae.</title>
        <authorList>
            <person name="Chaplin A.V."/>
            <person name="Sokolova S.R."/>
            <person name="Pikina A.P."/>
            <person name="Korzhanova M."/>
            <person name="Belova V."/>
            <person name="Korostin D."/>
            <person name="Efimov B.A."/>
        </authorList>
    </citation>
    <scope>NUCLEOTIDE SEQUENCE [LARGE SCALE GENOMIC DNA]</scope>
    <source>
        <strain evidence="9 10">ASD4241</strain>
    </source>
</reference>
<feature type="transmembrane region" description="Helical" evidence="7">
    <location>
        <begin position="12"/>
        <end position="36"/>
    </location>
</feature>
<comment type="subcellular location">
    <subcellularLocation>
        <location evidence="1 7">Cell membrane</location>
        <topology evidence="1 7">Multi-pass membrane protein</topology>
    </subcellularLocation>
</comment>
<proteinExistence type="inferred from homology"/>
<dbReference type="InterPro" id="IPR035906">
    <property type="entry name" value="MetI-like_sf"/>
</dbReference>
<sequence length="281" mass="31575">MQKTYKKYFPVFALPTLIAFAIAFLVPFLMGIYLSFCKFTTVTNAKWVGIANYTRAFSNRDFPNALWFTVKFTVISVILINILAFLLALLLTRKVKGTNVFRTIFFMPNLIGGIVLGYIWQLIINSVLLSTVGADITARAGYGFWGLVVLMCWQMIGYMMIIYIAGIQNVAPELIEAAQIDGATRWQVLTKVTIPMVMPSVTICLFLTISNSFKLFDQNLSLTAGLPGKQTQMMALDIFNTFYGRNGWEGVGQAKAVIFFIIVGIITFSQLWLTRRKEVEG</sequence>
<evidence type="ECO:0000259" key="8">
    <source>
        <dbReference type="PROSITE" id="PS50928"/>
    </source>
</evidence>
<keyword evidence="5 7" id="KW-1133">Transmembrane helix</keyword>
<name>A0ABS6K339_9FIRM</name>
<dbReference type="InterPro" id="IPR051393">
    <property type="entry name" value="ABC_transporter_permease"/>
</dbReference>
<gene>
    <name evidence="9" type="ORF">KTH90_02695</name>
</gene>
<feature type="transmembrane region" description="Helical" evidence="7">
    <location>
        <begin position="103"/>
        <end position="124"/>
    </location>
</feature>
<feature type="transmembrane region" description="Helical" evidence="7">
    <location>
        <begin position="144"/>
        <end position="167"/>
    </location>
</feature>
<evidence type="ECO:0000256" key="7">
    <source>
        <dbReference type="RuleBase" id="RU363032"/>
    </source>
</evidence>
<keyword evidence="4 7" id="KW-0812">Transmembrane</keyword>
<dbReference type="Proteomes" id="UP001314681">
    <property type="component" value="Unassembled WGS sequence"/>
</dbReference>
<comment type="caution">
    <text evidence="9">The sequence shown here is derived from an EMBL/GenBank/DDBJ whole genome shotgun (WGS) entry which is preliminary data.</text>
</comment>
<feature type="transmembrane region" description="Helical" evidence="7">
    <location>
        <begin position="188"/>
        <end position="209"/>
    </location>
</feature>